<evidence type="ECO:0000313" key="3">
    <source>
        <dbReference type="EMBL" id="MFD0286900.1"/>
    </source>
</evidence>
<dbReference type="InterPro" id="IPR036250">
    <property type="entry name" value="AcylCo_DH-like_C"/>
</dbReference>
<dbReference type="InterPro" id="IPR050741">
    <property type="entry name" value="Acyl-CoA_dehydrogenase"/>
</dbReference>
<organism evidence="3 4">
    <name type="scientific">Streptomyces lutosisoli</name>
    <dbReference type="NCBI Taxonomy" id="2665721"/>
    <lineage>
        <taxon>Bacteria</taxon>
        <taxon>Bacillati</taxon>
        <taxon>Actinomycetota</taxon>
        <taxon>Actinomycetes</taxon>
        <taxon>Kitasatosporales</taxon>
        <taxon>Streptomycetaceae</taxon>
        <taxon>Streptomyces</taxon>
    </lineage>
</organism>
<dbReference type="InterPro" id="IPR013107">
    <property type="entry name" value="Acyl-CoA_DH_C"/>
</dbReference>
<evidence type="ECO:0000256" key="1">
    <source>
        <dbReference type="ARBA" id="ARBA00023002"/>
    </source>
</evidence>
<proteinExistence type="predicted"/>
<comment type="caution">
    <text evidence="3">The sequence shown here is derived from an EMBL/GenBank/DDBJ whole genome shotgun (WGS) entry which is preliminary data.</text>
</comment>
<dbReference type="SUPFAM" id="SSF56645">
    <property type="entry name" value="Acyl-CoA dehydrogenase NM domain-like"/>
    <property type="match status" value="1"/>
</dbReference>
<dbReference type="PIRSF" id="PIRSF016578">
    <property type="entry name" value="HsaA"/>
    <property type="match status" value="1"/>
</dbReference>
<dbReference type="InterPro" id="IPR009100">
    <property type="entry name" value="AcylCoA_DH/oxidase_NM_dom_sf"/>
</dbReference>
<dbReference type="EMBL" id="JBHTEC010000001">
    <property type="protein sequence ID" value="MFD0286900.1"/>
    <property type="molecule type" value="Genomic_DNA"/>
</dbReference>
<dbReference type="SUPFAM" id="SSF47203">
    <property type="entry name" value="Acyl-CoA dehydrogenase C-terminal domain-like"/>
    <property type="match status" value="1"/>
</dbReference>
<protein>
    <submittedName>
        <fullName evidence="3">Acyl-CoA dehydrogenase family protein</fullName>
    </submittedName>
</protein>
<keyword evidence="4" id="KW-1185">Reference proteome</keyword>
<dbReference type="InterPro" id="IPR037069">
    <property type="entry name" value="AcylCoA_DH/ox_N_sf"/>
</dbReference>
<name>A0ABW2VQZ5_9ACTN</name>
<dbReference type="PANTHER" id="PTHR48083:SF19">
    <property type="entry name" value="FLAVIN-DEPENDENT MONOOXYGENASE, OXYGENASE SUBUNIT HSAA"/>
    <property type="match status" value="1"/>
</dbReference>
<dbReference type="Proteomes" id="UP001596957">
    <property type="component" value="Unassembled WGS sequence"/>
</dbReference>
<dbReference type="Gene3D" id="2.40.110.10">
    <property type="entry name" value="Butyryl-CoA Dehydrogenase, subunit A, domain 2"/>
    <property type="match status" value="1"/>
</dbReference>
<dbReference type="Gene3D" id="1.10.540.10">
    <property type="entry name" value="Acyl-CoA dehydrogenase/oxidase, N-terminal domain"/>
    <property type="match status" value="1"/>
</dbReference>
<sequence>MTNAMPGTSPADTGLAAAAGKVAELAAESAAAADSANRLSPPVAEALVSAGFARHLVGPKWGGTAAAPGAMRDLARALAVVGAGCMSAAWCGGVLAAVGRMCSHLPEEGQRELWGDGPDVPLAGSLAPSGTVREVPGGWRLSGTWDFASGVDYAQWTMVGGLVRGAEGPPVLRHFVLPSSDYRVLGTWLNVGLRGTGSNSVVLDDVFVPAHRSFEHRSVLMGDPDPAAPRLHRVPLKLINGLFFVAPGIGAVEGALGAWTEWTANRVEITGARTSSRPGVRLTLARAAAGLDAARLIVDRAAAEADDAEVTPALTLRATRDYSTAVDLLLDSVNGLLRMSGARGQAQSSPVQRVWRDVHCMAGHAALQPDVNADGWAKHALGEE</sequence>
<evidence type="ECO:0000313" key="4">
    <source>
        <dbReference type="Proteomes" id="UP001596957"/>
    </source>
</evidence>
<dbReference type="RefSeq" id="WP_381301258.1">
    <property type="nucleotide sequence ID" value="NZ_JBHTEC010000001.1"/>
</dbReference>
<keyword evidence="1" id="KW-0560">Oxidoreductase</keyword>
<evidence type="ECO:0000259" key="2">
    <source>
        <dbReference type="Pfam" id="PF08028"/>
    </source>
</evidence>
<gene>
    <name evidence="3" type="ORF">ACFQZP_35515</name>
</gene>
<dbReference type="Pfam" id="PF08028">
    <property type="entry name" value="Acyl-CoA_dh_2"/>
    <property type="match status" value="1"/>
</dbReference>
<accession>A0ABW2VQZ5</accession>
<reference evidence="4" key="1">
    <citation type="journal article" date="2019" name="Int. J. Syst. Evol. Microbiol.">
        <title>The Global Catalogue of Microorganisms (GCM) 10K type strain sequencing project: providing services to taxonomists for standard genome sequencing and annotation.</title>
        <authorList>
            <consortium name="The Broad Institute Genomics Platform"/>
            <consortium name="The Broad Institute Genome Sequencing Center for Infectious Disease"/>
            <person name="Wu L."/>
            <person name="Ma J."/>
        </authorList>
    </citation>
    <scope>NUCLEOTIDE SEQUENCE [LARGE SCALE GENOMIC DNA]</scope>
    <source>
        <strain evidence="4">CGMCC 4.7198</strain>
    </source>
</reference>
<feature type="domain" description="Acyl-CoA dehydrogenase C-terminal" evidence="2">
    <location>
        <begin position="243"/>
        <end position="368"/>
    </location>
</feature>
<dbReference type="Gene3D" id="1.20.140.10">
    <property type="entry name" value="Butyryl-CoA Dehydrogenase, subunit A, domain 3"/>
    <property type="match status" value="1"/>
</dbReference>
<dbReference type="InterPro" id="IPR046373">
    <property type="entry name" value="Acyl-CoA_Oxase/DH_mid-dom_sf"/>
</dbReference>
<dbReference type="PANTHER" id="PTHR48083">
    <property type="entry name" value="MEDIUM-CHAIN SPECIFIC ACYL-COA DEHYDROGENASE, MITOCHONDRIAL-RELATED"/>
    <property type="match status" value="1"/>
</dbReference>